<proteinExistence type="predicted"/>
<name>A0A6A6TC26_9PLEO</name>
<keyword evidence="3" id="KW-1185">Reference proteome</keyword>
<organism evidence="2 3">
    <name type="scientific">Lophiostoma macrostomum CBS 122681</name>
    <dbReference type="NCBI Taxonomy" id="1314788"/>
    <lineage>
        <taxon>Eukaryota</taxon>
        <taxon>Fungi</taxon>
        <taxon>Dikarya</taxon>
        <taxon>Ascomycota</taxon>
        <taxon>Pezizomycotina</taxon>
        <taxon>Dothideomycetes</taxon>
        <taxon>Pleosporomycetidae</taxon>
        <taxon>Pleosporales</taxon>
        <taxon>Lophiostomataceae</taxon>
        <taxon>Lophiostoma</taxon>
    </lineage>
</organism>
<feature type="region of interest" description="Disordered" evidence="1">
    <location>
        <begin position="1"/>
        <end position="23"/>
    </location>
</feature>
<protein>
    <submittedName>
        <fullName evidence="2">Uncharacterized protein</fullName>
    </submittedName>
</protein>
<sequence length="289" mass="32256">MQQGNPAPRSEHVGTRRGTTGPCRVYQKSRLSAVHGVAPLRRRRGSSINSTRCCHPVLAKPKSKKRFQWRCFASSVPACPDVANPDLGVAAPASSESKRTRLQGSANTRPFWGTHSQCRRPSYYVRSRRRCALCRQPVARGEGAASTGQLNCTAVGAHSGRRWRASVHRVDVVTTSRPLRRQKPTTPGQRGLLHRAAPNPHDCAAKPQLARYLRRRIDLQLAGRRDPGIRLRSLQGVCGLESLISNRDYFGIECPGRLHMAASSIKASSRPRILPFPFEHHSRVWYKLR</sequence>
<dbReference type="EMBL" id="MU004332">
    <property type="protein sequence ID" value="KAF2656857.1"/>
    <property type="molecule type" value="Genomic_DNA"/>
</dbReference>
<accession>A0A6A6TC26</accession>
<evidence type="ECO:0000313" key="2">
    <source>
        <dbReference type="EMBL" id="KAF2656857.1"/>
    </source>
</evidence>
<evidence type="ECO:0000256" key="1">
    <source>
        <dbReference type="SAM" id="MobiDB-lite"/>
    </source>
</evidence>
<dbReference type="Proteomes" id="UP000799324">
    <property type="component" value="Unassembled WGS sequence"/>
</dbReference>
<gene>
    <name evidence="2" type="ORF">K491DRAFT_360885</name>
</gene>
<evidence type="ECO:0000313" key="3">
    <source>
        <dbReference type="Proteomes" id="UP000799324"/>
    </source>
</evidence>
<dbReference type="AlphaFoldDB" id="A0A6A6TC26"/>
<reference evidence="2" key="1">
    <citation type="journal article" date="2020" name="Stud. Mycol.">
        <title>101 Dothideomycetes genomes: a test case for predicting lifestyles and emergence of pathogens.</title>
        <authorList>
            <person name="Haridas S."/>
            <person name="Albert R."/>
            <person name="Binder M."/>
            <person name="Bloem J."/>
            <person name="Labutti K."/>
            <person name="Salamov A."/>
            <person name="Andreopoulos B."/>
            <person name="Baker S."/>
            <person name="Barry K."/>
            <person name="Bills G."/>
            <person name="Bluhm B."/>
            <person name="Cannon C."/>
            <person name="Castanera R."/>
            <person name="Culley D."/>
            <person name="Daum C."/>
            <person name="Ezra D."/>
            <person name="Gonzalez J."/>
            <person name="Henrissat B."/>
            <person name="Kuo A."/>
            <person name="Liang C."/>
            <person name="Lipzen A."/>
            <person name="Lutzoni F."/>
            <person name="Magnuson J."/>
            <person name="Mondo S."/>
            <person name="Nolan M."/>
            <person name="Ohm R."/>
            <person name="Pangilinan J."/>
            <person name="Park H.-J."/>
            <person name="Ramirez L."/>
            <person name="Alfaro M."/>
            <person name="Sun H."/>
            <person name="Tritt A."/>
            <person name="Yoshinaga Y."/>
            <person name="Zwiers L.-H."/>
            <person name="Turgeon B."/>
            <person name="Goodwin S."/>
            <person name="Spatafora J."/>
            <person name="Crous P."/>
            <person name="Grigoriev I."/>
        </authorList>
    </citation>
    <scope>NUCLEOTIDE SEQUENCE</scope>
    <source>
        <strain evidence="2">CBS 122681</strain>
    </source>
</reference>
<feature type="region of interest" description="Disordered" evidence="1">
    <location>
        <begin position="180"/>
        <end position="200"/>
    </location>
</feature>